<dbReference type="InterPro" id="IPR024264">
    <property type="entry name" value="DUF3786"/>
</dbReference>
<dbReference type="RefSeq" id="WP_175530366.1">
    <property type="nucleotide sequence ID" value="NZ_FNLL01000009.1"/>
</dbReference>
<evidence type="ECO:0000313" key="3">
    <source>
        <dbReference type="Proteomes" id="UP000199608"/>
    </source>
</evidence>
<reference evidence="3" key="1">
    <citation type="submission" date="2016-10" db="EMBL/GenBank/DDBJ databases">
        <authorList>
            <person name="Varghese N."/>
            <person name="Submissions S."/>
        </authorList>
    </citation>
    <scope>NUCLEOTIDE SEQUENCE [LARGE SCALE GENOMIC DNA]</scope>
    <source>
        <strain evidence="3">DSM 3384</strain>
    </source>
</reference>
<accession>A0A1H2IN72</accession>
<dbReference type="Proteomes" id="UP000199608">
    <property type="component" value="Unassembled WGS sequence"/>
</dbReference>
<dbReference type="EMBL" id="FNLL01000009">
    <property type="protein sequence ID" value="SDU45386.1"/>
    <property type="molecule type" value="Genomic_DNA"/>
</dbReference>
<feature type="domain" description="DUF3786" evidence="1">
    <location>
        <begin position="18"/>
        <end position="191"/>
    </location>
</feature>
<dbReference type="AlphaFoldDB" id="A0A1H2IN72"/>
<protein>
    <recommendedName>
        <fullName evidence="1">DUF3786 domain-containing protein</fullName>
    </recommendedName>
</protein>
<evidence type="ECO:0000259" key="1">
    <source>
        <dbReference type="Pfam" id="PF12654"/>
    </source>
</evidence>
<sequence>MPNYTSPEHFHRLMEEYPDTICKKTGCSYDEKNKLFSIDAWTVQYEVDPGGERIYTKNNQQPLHDFFEIFLLHYLIEEKTIQPTGEWISEKDMTGGVTFFRGPHDIPTDRIVEKFGNDIDRFGQECEKFSGSRIEMADMAYRFEIFPNIHVALLYWIGDEDFPAEAKILYDSSLLDVFALDVIFALAIAICDRFADGIWTE</sequence>
<organism evidence="2 3">
    <name type="scientific">Desulfobacula phenolica</name>
    <dbReference type="NCBI Taxonomy" id="90732"/>
    <lineage>
        <taxon>Bacteria</taxon>
        <taxon>Pseudomonadati</taxon>
        <taxon>Thermodesulfobacteriota</taxon>
        <taxon>Desulfobacteria</taxon>
        <taxon>Desulfobacterales</taxon>
        <taxon>Desulfobacteraceae</taxon>
        <taxon>Desulfobacula</taxon>
    </lineage>
</organism>
<keyword evidence="3" id="KW-1185">Reference proteome</keyword>
<evidence type="ECO:0000313" key="2">
    <source>
        <dbReference type="EMBL" id="SDU45386.1"/>
    </source>
</evidence>
<proteinExistence type="predicted"/>
<name>A0A1H2IN72_9BACT</name>
<gene>
    <name evidence="2" type="ORF">SAMN04487931_10922</name>
</gene>
<dbReference type="Pfam" id="PF12654">
    <property type="entry name" value="DUF3786"/>
    <property type="match status" value="1"/>
</dbReference>